<accession>A0A026VZ86</accession>
<sequence length="167" mass="18720">MLDLGEASTSTWVRVLQRSKVNSSLLTIFFSTNERVGAKVEAVGGGRVEEISYNYFKETYKNRRTILPADSEVRYEHCHRHSLCAIRLLYAVTKDLHVLVLWAGHVLQVHEAALEPRRSCVRSGDVQGRVSRMKRIGSAEVQSVPGQSTARVPSQPIWEPTFARGGD</sequence>
<evidence type="ECO:0000313" key="2">
    <source>
        <dbReference type="EMBL" id="EZA48164.1"/>
    </source>
</evidence>
<feature type="region of interest" description="Disordered" evidence="1">
    <location>
        <begin position="137"/>
        <end position="167"/>
    </location>
</feature>
<dbReference type="AlphaFoldDB" id="A0A026VZ86"/>
<dbReference type="Proteomes" id="UP000053097">
    <property type="component" value="Unassembled WGS sequence"/>
</dbReference>
<organism evidence="2 3">
    <name type="scientific">Ooceraea biroi</name>
    <name type="common">Clonal raider ant</name>
    <name type="synonym">Cerapachys biroi</name>
    <dbReference type="NCBI Taxonomy" id="2015173"/>
    <lineage>
        <taxon>Eukaryota</taxon>
        <taxon>Metazoa</taxon>
        <taxon>Ecdysozoa</taxon>
        <taxon>Arthropoda</taxon>
        <taxon>Hexapoda</taxon>
        <taxon>Insecta</taxon>
        <taxon>Pterygota</taxon>
        <taxon>Neoptera</taxon>
        <taxon>Endopterygota</taxon>
        <taxon>Hymenoptera</taxon>
        <taxon>Apocrita</taxon>
        <taxon>Aculeata</taxon>
        <taxon>Formicoidea</taxon>
        <taxon>Formicidae</taxon>
        <taxon>Dorylinae</taxon>
        <taxon>Ooceraea</taxon>
    </lineage>
</organism>
<reference evidence="2 3" key="1">
    <citation type="journal article" date="2014" name="Curr. Biol.">
        <title>The genome of the clonal raider ant Cerapachys biroi.</title>
        <authorList>
            <person name="Oxley P.R."/>
            <person name="Ji L."/>
            <person name="Fetter-Pruneda I."/>
            <person name="McKenzie S.K."/>
            <person name="Li C."/>
            <person name="Hu H."/>
            <person name="Zhang G."/>
            <person name="Kronauer D.J."/>
        </authorList>
    </citation>
    <scope>NUCLEOTIDE SEQUENCE [LARGE SCALE GENOMIC DNA]</scope>
</reference>
<keyword evidence="3" id="KW-1185">Reference proteome</keyword>
<protein>
    <submittedName>
        <fullName evidence="2">Uncharacterized protein</fullName>
    </submittedName>
</protein>
<proteinExistence type="predicted"/>
<feature type="compositionally biased region" description="Polar residues" evidence="1">
    <location>
        <begin position="140"/>
        <end position="152"/>
    </location>
</feature>
<dbReference type="EMBL" id="KK107672">
    <property type="protein sequence ID" value="EZA48164.1"/>
    <property type="molecule type" value="Genomic_DNA"/>
</dbReference>
<evidence type="ECO:0000313" key="3">
    <source>
        <dbReference type="Proteomes" id="UP000053097"/>
    </source>
</evidence>
<gene>
    <name evidence="2" type="ORF">X777_14049</name>
</gene>
<evidence type="ECO:0000256" key="1">
    <source>
        <dbReference type="SAM" id="MobiDB-lite"/>
    </source>
</evidence>
<name>A0A026VZ86_OOCBI</name>